<keyword evidence="1" id="KW-0812">Transmembrane</keyword>
<sequence length="195" mass="19828">MRTFPAALNRTLLIAMGLVLLAGGLWAVWPWAQATAGWTTPAGATGLVADPEAGVAPGAAGALEQPWLPAAVIGAGVVLVFLGLAWLGRQVPRTGRAGPLRFTEDPGAGSTTMEPKVLEAAASDAAAALPGVDAARAVLRGSIGAPVLVLHVHAEPNTRLADLTEKLTAGVASDVVRCLGTPLRHLAIEYSVAKK</sequence>
<keyword evidence="1" id="KW-1133">Transmembrane helix</keyword>
<dbReference type="Proteomes" id="UP001575652">
    <property type="component" value="Unassembled WGS sequence"/>
</dbReference>
<feature type="transmembrane region" description="Helical" evidence="1">
    <location>
        <begin position="67"/>
        <end position="87"/>
    </location>
</feature>
<evidence type="ECO:0008006" key="4">
    <source>
        <dbReference type="Google" id="ProtNLM"/>
    </source>
</evidence>
<dbReference type="RefSeq" id="WP_373973157.1">
    <property type="nucleotide sequence ID" value="NZ_JBHDLJ010000016.1"/>
</dbReference>
<organism evidence="2 3">
    <name type="scientific">Arthrobacter halodurans</name>
    <dbReference type="NCBI Taxonomy" id="516699"/>
    <lineage>
        <taxon>Bacteria</taxon>
        <taxon>Bacillati</taxon>
        <taxon>Actinomycetota</taxon>
        <taxon>Actinomycetes</taxon>
        <taxon>Micrococcales</taxon>
        <taxon>Micrococcaceae</taxon>
        <taxon>Arthrobacter</taxon>
    </lineage>
</organism>
<protein>
    <recommendedName>
        <fullName evidence="4">Alkaline shock response membrane anchor protein AmaP</fullName>
    </recommendedName>
</protein>
<proteinExistence type="predicted"/>
<evidence type="ECO:0000313" key="2">
    <source>
        <dbReference type="EMBL" id="MFB0835980.1"/>
    </source>
</evidence>
<gene>
    <name evidence="2" type="ORF">ACETWP_15425</name>
</gene>
<name>A0ABV4UQN1_9MICC</name>
<evidence type="ECO:0000256" key="1">
    <source>
        <dbReference type="SAM" id="Phobius"/>
    </source>
</evidence>
<keyword evidence="3" id="KW-1185">Reference proteome</keyword>
<comment type="caution">
    <text evidence="2">The sequence shown here is derived from an EMBL/GenBank/DDBJ whole genome shotgun (WGS) entry which is preliminary data.</text>
</comment>
<accession>A0ABV4UQN1</accession>
<dbReference type="EMBL" id="JBHDLJ010000016">
    <property type="protein sequence ID" value="MFB0835980.1"/>
    <property type="molecule type" value="Genomic_DNA"/>
</dbReference>
<feature type="transmembrane region" description="Helical" evidence="1">
    <location>
        <begin position="12"/>
        <end position="32"/>
    </location>
</feature>
<keyword evidence="1" id="KW-0472">Membrane</keyword>
<evidence type="ECO:0000313" key="3">
    <source>
        <dbReference type="Proteomes" id="UP001575652"/>
    </source>
</evidence>
<reference evidence="2 3" key="1">
    <citation type="submission" date="2024-09" db="EMBL/GenBank/DDBJ databases">
        <authorList>
            <person name="Salinas-Garcia M.A."/>
            <person name="Prieme A."/>
        </authorList>
    </citation>
    <scope>NUCLEOTIDE SEQUENCE [LARGE SCALE GENOMIC DNA]</scope>
    <source>
        <strain evidence="2 3">DSM 21081</strain>
    </source>
</reference>